<keyword evidence="1" id="KW-0677">Repeat</keyword>
<evidence type="ECO:0000256" key="3">
    <source>
        <dbReference type="SAM" id="MobiDB-lite"/>
    </source>
</evidence>
<dbReference type="InterPro" id="IPR018247">
    <property type="entry name" value="EF_Hand_1_Ca_BS"/>
</dbReference>
<dbReference type="PROSITE" id="PS00018">
    <property type="entry name" value="EF_HAND_1"/>
    <property type="match status" value="1"/>
</dbReference>
<feature type="compositionally biased region" description="Low complexity" evidence="3">
    <location>
        <begin position="231"/>
        <end position="242"/>
    </location>
</feature>
<keyword evidence="6" id="KW-1185">Reference proteome</keyword>
<dbReference type="SUPFAM" id="SSF47473">
    <property type="entry name" value="EF-hand"/>
    <property type="match status" value="1"/>
</dbReference>
<dbReference type="SMART" id="SM00054">
    <property type="entry name" value="EFh"/>
    <property type="match status" value="3"/>
</dbReference>
<dbReference type="EMBL" id="MCGE01000004">
    <property type="protein sequence ID" value="ORZ22380.1"/>
    <property type="molecule type" value="Genomic_DNA"/>
</dbReference>
<protein>
    <recommendedName>
        <fullName evidence="4">EF-hand domain-containing protein</fullName>
    </recommendedName>
</protein>
<evidence type="ECO:0000313" key="6">
    <source>
        <dbReference type="Proteomes" id="UP000193560"/>
    </source>
</evidence>
<dbReference type="GO" id="GO:0019722">
    <property type="term" value="P:calcium-mediated signaling"/>
    <property type="evidence" value="ECO:0007669"/>
    <property type="project" value="InterPro"/>
</dbReference>
<reference evidence="5 6" key="1">
    <citation type="submission" date="2016-07" db="EMBL/GenBank/DDBJ databases">
        <title>Pervasive Adenine N6-methylation of Active Genes in Fungi.</title>
        <authorList>
            <consortium name="DOE Joint Genome Institute"/>
            <person name="Mondo S.J."/>
            <person name="Dannebaum R.O."/>
            <person name="Kuo R.C."/>
            <person name="Labutti K."/>
            <person name="Haridas S."/>
            <person name="Kuo A."/>
            <person name="Salamov A."/>
            <person name="Ahrendt S.R."/>
            <person name="Lipzen A."/>
            <person name="Sullivan W."/>
            <person name="Andreopoulos W.B."/>
            <person name="Clum A."/>
            <person name="Lindquist E."/>
            <person name="Daum C."/>
            <person name="Ramamoorthy G.K."/>
            <person name="Gryganskyi A."/>
            <person name="Culley D."/>
            <person name="Magnuson J.K."/>
            <person name="James T.Y."/>
            <person name="O'Malley M.A."/>
            <person name="Stajich J.E."/>
            <person name="Spatafora J.W."/>
            <person name="Visel A."/>
            <person name="Grigoriev I.V."/>
        </authorList>
    </citation>
    <scope>NUCLEOTIDE SEQUENCE [LARGE SCALE GENOMIC DNA]</scope>
    <source>
        <strain evidence="5 6">NRRL 1336</strain>
    </source>
</reference>
<dbReference type="PROSITE" id="PS50222">
    <property type="entry name" value="EF_HAND_2"/>
    <property type="match status" value="3"/>
</dbReference>
<dbReference type="STRING" id="90262.A0A1X2IUD2"/>
<comment type="caution">
    <text evidence="5">The sequence shown here is derived from an EMBL/GenBank/DDBJ whole genome shotgun (WGS) entry which is preliminary data.</text>
</comment>
<dbReference type="PANTHER" id="PTHR23056">
    <property type="entry name" value="CALCINEURIN B"/>
    <property type="match status" value="1"/>
</dbReference>
<evidence type="ECO:0000256" key="1">
    <source>
        <dbReference type="ARBA" id="ARBA00022737"/>
    </source>
</evidence>
<evidence type="ECO:0000259" key="4">
    <source>
        <dbReference type="PROSITE" id="PS50222"/>
    </source>
</evidence>
<sequence length="382" mass="42386">MGQTKSKENRLLSQKTHFSRKEINHLRQNLQTSSTSNVNHNGITEDVFKETVKKCVPSVSSHDDIFLKRLYAAFDEDDTKSIDFDKFVDGLSIFMKGTSDEKLELSFKLYDVKHDGYLTRPNLERVMIQLSQAATDDDQTNEIKSMVDRMFDDLDVDGDGRLSFEEYKLSVMKEPLIVDFLEQFLAEHHISQHPGRVSSRPESVSSYRSGKSMSHLPHNNNRSSYNGLIPSSSNTSPIHSSSRLSIRVSQAELLEYGHQNVPNHSPTTPGSPTTNISSRSNTNGSPPMAPRSPHHLSRPTSMTSLDAAISTMELSHMDDSSNNNNNNYISKSVSSSNNNTRTNATLPGLKSTTIKNNKESNGPSPISAGNTVSTSSKNNNGY</sequence>
<feature type="domain" description="EF-hand" evidence="4">
    <location>
        <begin position="98"/>
        <end position="133"/>
    </location>
</feature>
<feature type="domain" description="EF-hand" evidence="4">
    <location>
        <begin position="142"/>
        <end position="177"/>
    </location>
</feature>
<name>A0A1X2IUD2_9FUNG</name>
<feature type="region of interest" description="Disordered" evidence="3">
    <location>
        <begin position="259"/>
        <end position="300"/>
    </location>
</feature>
<evidence type="ECO:0000256" key="2">
    <source>
        <dbReference type="ARBA" id="ARBA00022837"/>
    </source>
</evidence>
<dbReference type="PRINTS" id="PR00450">
    <property type="entry name" value="RECOVERIN"/>
</dbReference>
<feature type="compositionally biased region" description="Polar residues" evidence="3">
    <location>
        <begin position="217"/>
        <end position="230"/>
    </location>
</feature>
<feature type="domain" description="EF-hand" evidence="4">
    <location>
        <begin position="62"/>
        <end position="97"/>
    </location>
</feature>
<accession>A0A1X2IUD2</accession>
<dbReference type="PANTHER" id="PTHR23056:SF110">
    <property type="entry name" value="CALMODULIN"/>
    <property type="match status" value="1"/>
</dbReference>
<dbReference type="InterPro" id="IPR011992">
    <property type="entry name" value="EF-hand-dom_pair"/>
</dbReference>
<dbReference type="Gene3D" id="1.10.238.10">
    <property type="entry name" value="EF-hand"/>
    <property type="match status" value="1"/>
</dbReference>
<dbReference type="AlphaFoldDB" id="A0A1X2IUD2"/>
<dbReference type="GO" id="GO:0005509">
    <property type="term" value="F:calcium ion binding"/>
    <property type="evidence" value="ECO:0007669"/>
    <property type="project" value="InterPro"/>
</dbReference>
<dbReference type="CDD" id="cd00051">
    <property type="entry name" value="EFh"/>
    <property type="match status" value="1"/>
</dbReference>
<gene>
    <name evidence="5" type="ORF">BCR42DRAFT_406072</name>
</gene>
<proteinExistence type="predicted"/>
<dbReference type="GO" id="GO:0019900">
    <property type="term" value="F:kinase binding"/>
    <property type="evidence" value="ECO:0007669"/>
    <property type="project" value="InterPro"/>
</dbReference>
<organism evidence="5 6">
    <name type="scientific">Absidia repens</name>
    <dbReference type="NCBI Taxonomy" id="90262"/>
    <lineage>
        <taxon>Eukaryota</taxon>
        <taxon>Fungi</taxon>
        <taxon>Fungi incertae sedis</taxon>
        <taxon>Mucoromycota</taxon>
        <taxon>Mucoromycotina</taxon>
        <taxon>Mucoromycetes</taxon>
        <taxon>Mucorales</taxon>
        <taxon>Cunninghamellaceae</taxon>
        <taxon>Absidia</taxon>
    </lineage>
</organism>
<feature type="compositionally biased region" description="Low complexity" evidence="3">
    <location>
        <begin position="194"/>
        <end position="210"/>
    </location>
</feature>
<dbReference type="OrthoDB" id="191686at2759"/>
<feature type="compositionally biased region" description="Polar residues" evidence="3">
    <location>
        <begin position="340"/>
        <end position="382"/>
    </location>
</feature>
<feature type="compositionally biased region" description="Low complexity" evidence="3">
    <location>
        <begin position="320"/>
        <end position="339"/>
    </location>
</feature>
<feature type="region of interest" description="Disordered" evidence="3">
    <location>
        <begin position="316"/>
        <end position="382"/>
    </location>
</feature>
<dbReference type="InterPro" id="IPR002048">
    <property type="entry name" value="EF_hand_dom"/>
</dbReference>
<keyword evidence="2" id="KW-0106">Calcium</keyword>
<evidence type="ECO:0000313" key="5">
    <source>
        <dbReference type="EMBL" id="ORZ22380.1"/>
    </source>
</evidence>
<dbReference type="InterPro" id="IPR045198">
    <property type="entry name" value="CNBL1-10"/>
</dbReference>
<dbReference type="Pfam" id="PF13499">
    <property type="entry name" value="EF-hand_7"/>
    <property type="match status" value="1"/>
</dbReference>
<dbReference type="Proteomes" id="UP000193560">
    <property type="component" value="Unassembled WGS sequence"/>
</dbReference>
<feature type="region of interest" description="Disordered" evidence="3">
    <location>
        <begin position="191"/>
        <end position="244"/>
    </location>
</feature>
<feature type="compositionally biased region" description="Polar residues" evidence="3">
    <location>
        <begin position="260"/>
        <end position="285"/>
    </location>
</feature>